<organism evidence="2 3">
    <name type="scientific">Oryza rufipogon</name>
    <name type="common">Brownbeard rice</name>
    <name type="synonym">Asian wild rice</name>
    <dbReference type="NCBI Taxonomy" id="4529"/>
    <lineage>
        <taxon>Eukaryota</taxon>
        <taxon>Viridiplantae</taxon>
        <taxon>Streptophyta</taxon>
        <taxon>Embryophyta</taxon>
        <taxon>Tracheophyta</taxon>
        <taxon>Spermatophyta</taxon>
        <taxon>Magnoliopsida</taxon>
        <taxon>Liliopsida</taxon>
        <taxon>Poales</taxon>
        <taxon>Poaceae</taxon>
        <taxon>BOP clade</taxon>
        <taxon>Oryzoideae</taxon>
        <taxon>Oryzeae</taxon>
        <taxon>Oryzinae</taxon>
        <taxon>Oryza</taxon>
    </lineage>
</organism>
<feature type="compositionally biased region" description="Pro residues" evidence="1">
    <location>
        <begin position="204"/>
        <end position="213"/>
    </location>
</feature>
<evidence type="ECO:0000256" key="1">
    <source>
        <dbReference type="SAM" id="MobiDB-lite"/>
    </source>
</evidence>
<feature type="compositionally biased region" description="Gly residues" evidence="1">
    <location>
        <begin position="176"/>
        <end position="192"/>
    </location>
</feature>
<dbReference type="HOGENOM" id="CLU_1153252_0_0_1"/>
<feature type="compositionally biased region" description="Basic and acidic residues" evidence="1">
    <location>
        <begin position="144"/>
        <end position="153"/>
    </location>
</feature>
<dbReference type="InterPro" id="IPR059179">
    <property type="entry name" value="MLKL-like_MCAfunc"/>
</dbReference>
<dbReference type="GO" id="GO:0007166">
    <property type="term" value="P:cell surface receptor signaling pathway"/>
    <property type="evidence" value="ECO:0007669"/>
    <property type="project" value="InterPro"/>
</dbReference>
<evidence type="ECO:0000313" key="2">
    <source>
        <dbReference type="EnsemblPlants" id="ORUFI11G23880.1"/>
    </source>
</evidence>
<proteinExistence type="predicted"/>
<dbReference type="Gramene" id="ORUFI11G23880.1">
    <property type="protein sequence ID" value="ORUFI11G23880.1"/>
    <property type="gene ID" value="ORUFI11G23880"/>
</dbReference>
<dbReference type="PANTHER" id="PTHR35832:SF6">
    <property type="entry name" value="EXPRESSED PROTEIN"/>
    <property type="match status" value="1"/>
</dbReference>
<dbReference type="Gene3D" id="1.20.930.20">
    <property type="entry name" value="Adaptor protein Cbl, N-terminal domain"/>
    <property type="match status" value="1"/>
</dbReference>
<reference evidence="2" key="2">
    <citation type="submission" date="2015-06" db="UniProtKB">
        <authorList>
            <consortium name="EnsemblPlants"/>
        </authorList>
    </citation>
    <scope>IDENTIFICATION</scope>
</reference>
<keyword evidence="3" id="KW-1185">Reference proteome</keyword>
<dbReference type="EnsemblPlants" id="ORUFI11G23880.1">
    <property type="protein sequence ID" value="ORUFI11G23880.1"/>
    <property type="gene ID" value="ORUFI11G23880"/>
</dbReference>
<feature type="region of interest" description="Disordered" evidence="1">
    <location>
        <begin position="144"/>
        <end position="243"/>
    </location>
</feature>
<feature type="compositionally biased region" description="Polar residues" evidence="1">
    <location>
        <begin position="156"/>
        <end position="167"/>
    </location>
</feature>
<dbReference type="AlphaFoldDB" id="A0A0E0RBT8"/>
<dbReference type="CDD" id="cd21037">
    <property type="entry name" value="MLKL_NTD"/>
    <property type="match status" value="1"/>
</dbReference>
<dbReference type="InterPro" id="IPR036537">
    <property type="entry name" value="Adaptor_Cbl_N_dom_sf"/>
</dbReference>
<dbReference type="PANTHER" id="PTHR35832">
    <property type="entry name" value="OS12G0248400 PROTEIN-RELATED"/>
    <property type="match status" value="1"/>
</dbReference>
<dbReference type="Proteomes" id="UP000008022">
    <property type="component" value="Unassembled WGS sequence"/>
</dbReference>
<accession>A0A0E0RBT8</accession>
<dbReference type="OMA" id="HHSMEED"/>
<sequence>MESVGAILKVVQAISKAVSTARRNAASCKELAERAQQVAKILPDSNSKAVARGDATAANILRRLRGALDDALQLVESCQSGGNCLSWPLMLVTGDGLAAKFADVNARISNCLVDLQTANGVRIEEKIDRQAANGSRIEKKLDKLAAGSRDHHQPNQRRANNSSQREIINTGKNGNNHGGWNKGGGQQQNGGKGGKRRRGKKAAGPPPPPPPQFRPRAGAGVPLCHVHPHHHSMEEDPTSCSVM</sequence>
<dbReference type="eggNOG" id="ENOG502R4BD">
    <property type="taxonomic scope" value="Eukaryota"/>
</dbReference>
<evidence type="ECO:0000313" key="3">
    <source>
        <dbReference type="Proteomes" id="UP000008022"/>
    </source>
</evidence>
<reference evidence="3" key="1">
    <citation type="submission" date="2013-06" db="EMBL/GenBank/DDBJ databases">
        <authorList>
            <person name="Zhao Q."/>
        </authorList>
    </citation>
    <scope>NUCLEOTIDE SEQUENCE</scope>
    <source>
        <strain evidence="3">cv. W1943</strain>
    </source>
</reference>
<protein>
    <submittedName>
        <fullName evidence="2">Uncharacterized protein</fullName>
    </submittedName>
</protein>
<name>A0A0E0RBT8_ORYRU</name>